<protein>
    <submittedName>
        <fullName evidence="3">Uncharacterized protein</fullName>
    </submittedName>
</protein>
<gene>
    <name evidence="2" type="ORF">FOZ62_026293</name>
    <name evidence="3" type="ORF">FOZ63_028015</name>
</gene>
<name>A0A7J6UL93_PEROL</name>
<reference evidence="4 5" key="1">
    <citation type="submission" date="2020-04" db="EMBL/GenBank/DDBJ databases">
        <title>Perkinsus olseni comparative genomics.</title>
        <authorList>
            <person name="Bogema D.R."/>
        </authorList>
    </citation>
    <scope>NUCLEOTIDE SEQUENCE [LARGE SCALE GENOMIC DNA]</scope>
    <source>
        <strain evidence="2">ATCC PRA-205</strain>
        <strain evidence="3 4">ATCC PRA-207</strain>
    </source>
</reference>
<feature type="region of interest" description="Disordered" evidence="1">
    <location>
        <begin position="1"/>
        <end position="65"/>
    </location>
</feature>
<dbReference type="Proteomes" id="UP000574390">
    <property type="component" value="Unassembled WGS sequence"/>
</dbReference>
<feature type="compositionally biased region" description="Low complexity" evidence="1">
    <location>
        <begin position="1"/>
        <end position="28"/>
    </location>
</feature>
<organism evidence="3 4">
    <name type="scientific">Perkinsus olseni</name>
    <name type="common">Perkinsus atlanticus</name>
    <dbReference type="NCBI Taxonomy" id="32597"/>
    <lineage>
        <taxon>Eukaryota</taxon>
        <taxon>Sar</taxon>
        <taxon>Alveolata</taxon>
        <taxon>Perkinsozoa</taxon>
        <taxon>Perkinsea</taxon>
        <taxon>Perkinsida</taxon>
        <taxon>Perkinsidae</taxon>
        <taxon>Perkinsus</taxon>
    </lineage>
</organism>
<proteinExistence type="predicted"/>
<dbReference type="AlphaFoldDB" id="A0A7J6UL93"/>
<dbReference type="EMBL" id="JABANO010001888">
    <property type="protein sequence ID" value="KAF4758060.1"/>
    <property type="molecule type" value="Genomic_DNA"/>
</dbReference>
<sequence length="86" mass="9040">MSVFSSKVAGAAAAVSPISSSMSPAAARSNEDYIAGARVEEDGDDDADHQQKQLSSGDKAKKSTASCSGTVLYRLYVTFIMVYLDI</sequence>
<evidence type="ECO:0000313" key="2">
    <source>
        <dbReference type="EMBL" id="KAF4745665.1"/>
    </source>
</evidence>
<evidence type="ECO:0000313" key="4">
    <source>
        <dbReference type="Proteomes" id="UP000553632"/>
    </source>
</evidence>
<dbReference type="Proteomes" id="UP000553632">
    <property type="component" value="Unassembled WGS sequence"/>
</dbReference>
<evidence type="ECO:0000313" key="5">
    <source>
        <dbReference type="Proteomes" id="UP000574390"/>
    </source>
</evidence>
<comment type="caution">
    <text evidence="3">The sequence shown here is derived from an EMBL/GenBank/DDBJ whole genome shotgun (WGS) entry which is preliminary data.</text>
</comment>
<accession>A0A7J6UL93</accession>
<evidence type="ECO:0000256" key="1">
    <source>
        <dbReference type="SAM" id="MobiDB-lite"/>
    </source>
</evidence>
<keyword evidence="4" id="KW-1185">Reference proteome</keyword>
<evidence type="ECO:0000313" key="3">
    <source>
        <dbReference type="EMBL" id="KAF4758060.1"/>
    </source>
</evidence>
<dbReference type="EMBL" id="JABANM010006598">
    <property type="protein sequence ID" value="KAF4745665.1"/>
    <property type="molecule type" value="Genomic_DNA"/>
</dbReference>